<name>E3HR89_ACHXA</name>
<keyword evidence="1" id="KW-0805">Transcription regulation</keyword>
<evidence type="ECO:0000256" key="2">
    <source>
        <dbReference type="ARBA" id="ARBA00023125"/>
    </source>
</evidence>
<dbReference type="GO" id="GO:0000976">
    <property type="term" value="F:transcription cis-regulatory region binding"/>
    <property type="evidence" value="ECO:0007669"/>
    <property type="project" value="TreeGrafter"/>
</dbReference>
<dbReference type="Gene3D" id="1.10.357.10">
    <property type="entry name" value="Tetracycline Repressor, domain 2"/>
    <property type="match status" value="1"/>
</dbReference>
<dbReference type="SUPFAM" id="SSF48498">
    <property type="entry name" value="Tetracyclin repressor-like, C-terminal domain"/>
    <property type="match status" value="1"/>
</dbReference>
<dbReference type="KEGG" id="axy:AXYL_03903"/>
<dbReference type="Pfam" id="PF16859">
    <property type="entry name" value="TetR_C_11"/>
    <property type="match status" value="1"/>
</dbReference>
<dbReference type="AlphaFoldDB" id="E3HR89"/>
<feature type="domain" description="HTH tetR-type" evidence="5">
    <location>
        <begin position="40"/>
        <end position="100"/>
    </location>
</feature>
<keyword evidence="3" id="KW-0804">Transcription</keyword>
<dbReference type="Pfam" id="PF00440">
    <property type="entry name" value="TetR_N"/>
    <property type="match status" value="1"/>
</dbReference>
<dbReference type="InterPro" id="IPR050109">
    <property type="entry name" value="HTH-type_TetR-like_transc_reg"/>
</dbReference>
<dbReference type="OrthoDB" id="9796019at2"/>
<dbReference type="InterPro" id="IPR011075">
    <property type="entry name" value="TetR_C"/>
</dbReference>
<evidence type="ECO:0000313" key="6">
    <source>
        <dbReference type="EMBL" id="ADP17223.1"/>
    </source>
</evidence>
<protein>
    <submittedName>
        <fullName evidence="6">Bacterial regulatory protein, TetR family protein 16</fullName>
    </submittedName>
</protein>
<dbReference type="eggNOG" id="COG1309">
    <property type="taxonomic scope" value="Bacteria"/>
</dbReference>
<dbReference type="InterPro" id="IPR036271">
    <property type="entry name" value="Tet_transcr_reg_TetR-rel_C_sf"/>
</dbReference>
<dbReference type="RefSeq" id="WP_013394537.1">
    <property type="nucleotide sequence ID" value="NC_014640.1"/>
</dbReference>
<proteinExistence type="predicted"/>
<organism evidence="6 7">
    <name type="scientific">Achromobacter xylosoxidans (strain A8)</name>
    <dbReference type="NCBI Taxonomy" id="762376"/>
    <lineage>
        <taxon>Bacteria</taxon>
        <taxon>Pseudomonadati</taxon>
        <taxon>Pseudomonadota</taxon>
        <taxon>Betaproteobacteria</taxon>
        <taxon>Burkholderiales</taxon>
        <taxon>Alcaligenaceae</taxon>
        <taxon>Achromobacter</taxon>
    </lineage>
</organism>
<keyword evidence="2 4" id="KW-0238">DNA-binding</keyword>
<evidence type="ECO:0000256" key="1">
    <source>
        <dbReference type="ARBA" id="ARBA00023015"/>
    </source>
</evidence>
<dbReference type="PROSITE" id="PS50977">
    <property type="entry name" value="HTH_TETR_2"/>
    <property type="match status" value="1"/>
</dbReference>
<dbReference type="Proteomes" id="UP000006876">
    <property type="component" value="Chromosome"/>
</dbReference>
<dbReference type="InterPro" id="IPR001647">
    <property type="entry name" value="HTH_TetR"/>
</dbReference>
<dbReference type="PANTHER" id="PTHR30055">
    <property type="entry name" value="HTH-TYPE TRANSCRIPTIONAL REGULATOR RUTR"/>
    <property type="match status" value="1"/>
</dbReference>
<accession>E3HR89</accession>
<dbReference type="PANTHER" id="PTHR30055:SF148">
    <property type="entry name" value="TETR-FAMILY TRANSCRIPTIONAL REGULATOR"/>
    <property type="match status" value="1"/>
</dbReference>
<dbReference type="SUPFAM" id="SSF46689">
    <property type="entry name" value="Homeodomain-like"/>
    <property type="match status" value="1"/>
</dbReference>
<reference evidence="6 7" key="1">
    <citation type="journal article" date="2011" name="J. Bacteriol.">
        <title>Complete genome sequence of the haloaromatic acid-degrading bacterium Achromobacter xylosoxidans A8.</title>
        <authorList>
            <person name="Strnad H."/>
            <person name="Ridl J."/>
            <person name="Paces J."/>
            <person name="Kolar M."/>
            <person name="Vlcek C."/>
            <person name="Paces V."/>
        </authorList>
    </citation>
    <scope>NUCLEOTIDE SEQUENCE [LARGE SCALE GENOMIC DNA]</scope>
    <source>
        <strain evidence="6 7">A8</strain>
    </source>
</reference>
<dbReference type="EMBL" id="CP002287">
    <property type="protein sequence ID" value="ADP17223.1"/>
    <property type="molecule type" value="Genomic_DNA"/>
</dbReference>
<dbReference type="InterPro" id="IPR009057">
    <property type="entry name" value="Homeodomain-like_sf"/>
</dbReference>
<evidence type="ECO:0000259" key="5">
    <source>
        <dbReference type="PROSITE" id="PS50977"/>
    </source>
</evidence>
<gene>
    <name evidence="6" type="ordered locus">AXYL_03903</name>
</gene>
<evidence type="ECO:0000256" key="3">
    <source>
        <dbReference type="ARBA" id="ARBA00023163"/>
    </source>
</evidence>
<dbReference type="GO" id="GO:0003700">
    <property type="term" value="F:DNA-binding transcription factor activity"/>
    <property type="evidence" value="ECO:0007669"/>
    <property type="project" value="TreeGrafter"/>
</dbReference>
<feature type="DNA-binding region" description="H-T-H motif" evidence="4">
    <location>
        <begin position="63"/>
        <end position="82"/>
    </location>
</feature>
<dbReference type="Gene3D" id="1.10.10.60">
    <property type="entry name" value="Homeodomain-like"/>
    <property type="match status" value="1"/>
</dbReference>
<sequence>MRDGGMLRFALWRALLAIRFVSEGRILNPSTPGRGRPIDPTLEPRVFAATLTLYKELGWAGLTIDGVARAAKVGKAAIYKRWPNKEALIADTLQDMSAPFPDFGNTGSLRGDLVHLAVAILRFYAQGYGLIVARVHIEAKLFPEVLGRSLAGWERHSREHGRKIILQAMARNEIPKDVSPALVLDLVAGALLNHFLYTPDDKMELLQKNCASYAETVVDFVLRGVGYQPIPPDSSPATPARPARGS</sequence>
<evidence type="ECO:0000313" key="7">
    <source>
        <dbReference type="Proteomes" id="UP000006876"/>
    </source>
</evidence>
<dbReference type="HOGENOM" id="CLU_069356_25_6_4"/>
<dbReference type="STRING" id="762376.AXYL_03903"/>
<evidence type="ECO:0000256" key="4">
    <source>
        <dbReference type="PROSITE-ProRule" id="PRU00335"/>
    </source>
</evidence>